<keyword evidence="2" id="KW-0489">Methyltransferase</keyword>
<dbReference type="GO" id="GO:0008168">
    <property type="term" value="F:methyltransferase activity"/>
    <property type="evidence" value="ECO:0007669"/>
    <property type="project" value="UniProtKB-KW"/>
</dbReference>
<dbReference type="Gene3D" id="3.40.50.150">
    <property type="entry name" value="Vaccinia Virus protein VP39"/>
    <property type="match status" value="1"/>
</dbReference>
<evidence type="ECO:0000313" key="3">
    <source>
        <dbReference type="Proteomes" id="UP001515660"/>
    </source>
</evidence>
<evidence type="ECO:0000313" key="2">
    <source>
        <dbReference type="EMBL" id="NHB76042.1"/>
    </source>
</evidence>
<gene>
    <name evidence="2" type="ORF">G8O29_04700</name>
</gene>
<sequence length="291" mass="31547">MRLPPHLCADLIRALPLALPIEVVDIGASGLPTSEKPPYDPLLAHGLARLTGFEPNPEELAKLPVAAARRYLPHAVGDGGPVTLHLTRHPGFVSTLAPDPAVTAHIHSFAALTEVTGRHPVQTVRLDDLADLPHIDFLKIDIQGGELAAFRGGAQKLARALCIQTEVAFTPIYRDKPLFGDQDALLRSLGLRFFGFASAHRFPFTGTPDDLYFPAKRRDVGQLIDADAVYLTDFTRWDDLPDADLTRLFLILTLCYPTLGATLRLAGLLAGRGILSQALHRRLVQSAGTTA</sequence>
<accession>A0ABX0G4Y3</accession>
<dbReference type="PANTHER" id="PTHR36973:SF4">
    <property type="entry name" value="NODULATION PROTEIN"/>
    <property type="match status" value="1"/>
</dbReference>
<name>A0ABX0G4Y3_9RHOB</name>
<feature type="domain" description="Methyltransferase FkbM" evidence="1">
    <location>
        <begin position="46"/>
        <end position="192"/>
    </location>
</feature>
<dbReference type="InterPro" id="IPR006342">
    <property type="entry name" value="FkbM_mtfrase"/>
</dbReference>
<dbReference type="Proteomes" id="UP001515660">
    <property type="component" value="Unassembled WGS sequence"/>
</dbReference>
<protein>
    <submittedName>
        <fullName evidence="2">FkbM family methyltransferase</fullName>
    </submittedName>
</protein>
<keyword evidence="2" id="KW-0808">Transferase</keyword>
<dbReference type="Pfam" id="PF05050">
    <property type="entry name" value="Methyltransf_21"/>
    <property type="match status" value="1"/>
</dbReference>
<dbReference type="InterPro" id="IPR029063">
    <property type="entry name" value="SAM-dependent_MTases_sf"/>
</dbReference>
<dbReference type="SUPFAM" id="SSF53335">
    <property type="entry name" value="S-adenosyl-L-methionine-dependent methyltransferases"/>
    <property type="match status" value="1"/>
</dbReference>
<dbReference type="PANTHER" id="PTHR36973">
    <property type="entry name" value="SLL1456 PROTEIN-RELATED"/>
    <property type="match status" value="1"/>
</dbReference>
<comment type="caution">
    <text evidence="2">The sequence shown here is derived from an EMBL/GenBank/DDBJ whole genome shotgun (WGS) entry which is preliminary data.</text>
</comment>
<keyword evidence="3" id="KW-1185">Reference proteome</keyword>
<reference evidence="2 3" key="1">
    <citation type="journal article" date="2022" name="Microorganisms">
        <title>Genome Sequence and Characterization of a Xanthorhodopsin-Containing, Aerobic Anoxygenic Phototrophic Rhodobacter Species, Isolated from Mesophilic Conditions at Yellowstone National Park.</title>
        <authorList>
            <person name="Kyndt J.A."/>
            <person name="Robertson S."/>
            <person name="Shoffstall I.B."/>
            <person name="Ramaley R.F."/>
            <person name="Meyer T.E."/>
        </authorList>
    </citation>
    <scope>NUCLEOTIDE SEQUENCE [LARGE SCALE GENOMIC DNA]</scope>
    <source>
        <strain evidence="2 3">M37P</strain>
    </source>
</reference>
<dbReference type="RefSeq" id="WP_166402052.1">
    <property type="nucleotide sequence ID" value="NZ_JAANHS010000002.1"/>
</dbReference>
<proteinExistence type="predicted"/>
<organism evidence="2 3">
    <name type="scientific">Rhodobacter calidifons</name>
    <dbReference type="NCBI Taxonomy" id="2715277"/>
    <lineage>
        <taxon>Bacteria</taxon>
        <taxon>Pseudomonadati</taxon>
        <taxon>Pseudomonadota</taxon>
        <taxon>Alphaproteobacteria</taxon>
        <taxon>Rhodobacterales</taxon>
        <taxon>Rhodobacter group</taxon>
        <taxon>Rhodobacter</taxon>
    </lineage>
</organism>
<dbReference type="EMBL" id="JAANHS010000002">
    <property type="protein sequence ID" value="NHB76042.1"/>
    <property type="molecule type" value="Genomic_DNA"/>
</dbReference>
<evidence type="ECO:0000259" key="1">
    <source>
        <dbReference type="Pfam" id="PF05050"/>
    </source>
</evidence>
<dbReference type="InterPro" id="IPR053188">
    <property type="entry name" value="FkbM_Methyltransferase"/>
</dbReference>
<dbReference type="GO" id="GO:0032259">
    <property type="term" value="P:methylation"/>
    <property type="evidence" value="ECO:0007669"/>
    <property type="project" value="UniProtKB-KW"/>
</dbReference>